<feature type="domain" description="DUF4126" evidence="2">
    <location>
        <begin position="7"/>
        <end position="153"/>
    </location>
</feature>
<dbReference type="Pfam" id="PF13548">
    <property type="entry name" value="DUF4126"/>
    <property type="match status" value="1"/>
</dbReference>
<evidence type="ECO:0000313" key="4">
    <source>
        <dbReference type="Proteomes" id="UP000286701"/>
    </source>
</evidence>
<keyword evidence="1" id="KW-0812">Transmembrane</keyword>
<comment type="caution">
    <text evidence="3">The sequence shown here is derived from an EMBL/GenBank/DDBJ whole genome shotgun (WGS) entry which is preliminary data.</text>
</comment>
<gene>
    <name evidence="3" type="ORF">EPL05_04040</name>
</gene>
<dbReference type="OrthoDB" id="9812409at2"/>
<evidence type="ECO:0000313" key="3">
    <source>
        <dbReference type="EMBL" id="RWY55554.1"/>
    </source>
</evidence>
<proteinExistence type="predicted"/>
<dbReference type="AlphaFoldDB" id="A0A3S3Z8D7"/>
<protein>
    <submittedName>
        <fullName evidence="3">DUF4126 family protein</fullName>
    </submittedName>
</protein>
<keyword evidence="1" id="KW-1133">Transmembrane helix</keyword>
<dbReference type="RefSeq" id="WP_128532350.1">
    <property type="nucleotide sequence ID" value="NZ_SBIW01000002.1"/>
</dbReference>
<accession>A0A3S3Z8D7</accession>
<dbReference type="Proteomes" id="UP000286701">
    <property type="component" value="Unassembled WGS sequence"/>
</dbReference>
<sequence>MKTSNVILQTVGLGAVAGMRATMAPMVASHYLSNHPNPAISHSALRFIQMPVTAMITKLLSVAEITGDKIPGGPNRIIPAQLLARVASGAFVGATIFKANKLSVIDGILLGGASALAATFASFYLRKAADKLPFVKDQIAGAVEDVVALGTGISILKA</sequence>
<evidence type="ECO:0000259" key="2">
    <source>
        <dbReference type="Pfam" id="PF13548"/>
    </source>
</evidence>
<feature type="transmembrane region" description="Helical" evidence="1">
    <location>
        <begin position="103"/>
        <end position="125"/>
    </location>
</feature>
<reference evidence="3 4" key="1">
    <citation type="submission" date="2019-01" db="EMBL/GenBank/DDBJ databases">
        <title>Mucilaginibacter antarcticum sp. nov., isolated from antarctic soil.</title>
        <authorList>
            <person name="Yan Y.-Q."/>
            <person name="Du Z.-J."/>
        </authorList>
    </citation>
    <scope>NUCLEOTIDE SEQUENCE [LARGE SCALE GENOMIC DNA]</scope>
    <source>
        <strain evidence="3 4">F01003</strain>
    </source>
</reference>
<dbReference type="EMBL" id="SBIW01000002">
    <property type="protein sequence ID" value="RWY55554.1"/>
    <property type="molecule type" value="Genomic_DNA"/>
</dbReference>
<dbReference type="InterPro" id="IPR025196">
    <property type="entry name" value="DUF4126"/>
</dbReference>
<organism evidence="3 4">
    <name type="scientific">Mucilaginibacter gilvus</name>
    <dbReference type="NCBI Taxonomy" id="2305909"/>
    <lineage>
        <taxon>Bacteria</taxon>
        <taxon>Pseudomonadati</taxon>
        <taxon>Bacteroidota</taxon>
        <taxon>Sphingobacteriia</taxon>
        <taxon>Sphingobacteriales</taxon>
        <taxon>Sphingobacteriaceae</taxon>
        <taxon>Mucilaginibacter</taxon>
    </lineage>
</organism>
<name>A0A3S3Z8D7_9SPHI</name>
<keyword evidence="1" id="KW-0472">Membrane</keyword>
<evidence type="ECO:0000256" key="1">
    <source>
        <dbReference type="SAM" id="Phobius"/>
    </source>
</evidence>
<keyword evidence="4" id="KW-1185">Reference proteome</keyword>